<dbReference type="FunFam" id="3.40.640.10:FF:000053">
    <property type="entry name" value="Aminotransferase, class I"/>
    <property type="match status" value="1"/>
</dbReference>
<evidence type="ECO:0000256" key="1">
    <source>
        <dbReference type="ARBA" id="ARBA00001933"/>
    </source>
</evidence>
<dbReference type="CDD" id="cd00609">
    <property type="entry name" value="AAT_like"/>
    <property type="match status" value="1"/>
</dbReference>
<dbReference type="OrthoDB" id="9802328at2"/>
<evidence type="ECO:0000259" key="7">
    <source>
        <dbReference type="Pfam" id="PF00155"/>
    </source>
</evidence>
<dbReference type="PANTHER" id="PTHR42790">
    <property type="entry name" value="AMINOTRANSFERASE"/>
    <property type="match status" value="1"/>
</dbReference>
<comment type="cofactor">
    <cofactor evidence="1">
        <name>pyridoxal 5'-phosphate</name>
        <dbReference type="ChEBI" id="CHEBI:597326"/>
    </cofactor>
</comment>
<keyword evidence="5" id="KW-0808">Transferase</keyword>
<dbReference type="InterPro" id="IPR015424">
    <property type="entry name" value="PyrdxlP-dep_Trfase"/>
</dbReference>
<sequence>MRYIFSDRISGLQPSAIREILKATADPSVISFAAGNPAPEAFPIDDVRRITADILESAPIAALQYSITEGYPALRTTLTDMLKKRYHIGNEHDGLLVVSGAQQGIDLATRCLLNEGDTVICEAPSFIGSLNCFRSYRANLVGVDMDQDGINLEKLEEALKNNPNARFIYLIPNFQNPSGITMSWEKRKAVYELAKRYGVLILEDNPYGDLRFSGEHIPAIKTLDTENIVLYCGSFSKILSPGMRVGFVCAHSDILAKMTVAKQCNDVHTTILSQMICHKFITECNLDAHIAKLQAIYRGKCKLMLDNIERCFHPSVAHTNPEGGLFIWCTLPQSTDMMQFCRTAAQNKVAVVPGSAFTTDESVVTTSFRMNFSTPTDDKIVEGCTILGKLTNELF</sequence>
<accession>A0A1H8ABZ5</accession>
<dbReference type="Gene3D" id="3.90.1150.10">
    <property type="entry name" value="Aspartate Aminotransferase, domain 1"/>
    <property type="match status" value="1"/>
</dbReference>
<dbReference type="InterPro" id="IPR004839">
    <property type="entry name" value="Aminotransferase_I/II_large"/>
</dbReference>
<dbReference type="RefSeq" id="WP_092752607.1">
    <property type="nucleotide sequence ID" value="NZ_FOCG01000001.1"/>
</dbReference>
<dbReference type="PANTHER" id="PTHR42790:SF19">
    <property type="entry name" value="KYNURENINE_ALPHA-AMINOADIPATE AMINOTRANSFERASE, MITOCHONDRIAL"/>
    <property type="match status" value="1"/>
</dbReference>
<dbReference type="GO" id="GO:0008483">
    <property type="term" value="F:transaminase activity"/>
    <property type="evidence" value="ECO:0007669"/>
    <property type="project" value="UniProtKB-KW"/>
</dbReference>
<name>A0A1H8ABZ5_9FIRM</name>
<comment type="subunit">
    <text evidence="3">Homodimer.</text>
</comment>
<dbReference type="Pfam" id="PF00155">
    <property type="entry name" value="Aminotran_1_2"/>
    <property type="match status" value="1"/>
</dbReference>
<proteinExistence type="inferred from homology"/>
<reference evidence="8 9" key="1">
    <citation type="submission" date="2016-10" db="EMBL/GenBank/DDBJ databases">
        <authorList>
            <person name="de Groot N.N."/>
        </authorList>
    </citation>
    <scope>NUCLEOTIDE SEQUENCE [LARGE SCALE GENOMIC DNA]</scope>
    <source>
        <strain evidence="8 9">CGMCC 1.5070</strain>
    </source>
</reference>
<dbReference type="Proteomes" id="UP000199158">
    <property type="component" value="Unassembled WGS sequence"/>
</dbReference>
<dbReference type="SUPFAM" id="SSF53383">
    <property type="entry name" value="PLP-dependent transferases"/>
    <property type="match status" value="1"/>
</dbReference>
<dbReference type="AlphaFoldDB" id="A0A1H8ABZ5"/>
<dbReference type="InterPro" id="IPR015421">
    <property type="entry name" value="PyrdxlP-dep_Trfase_major"/>
</dbReference>
<dbReference type="Gene3D" id="3.40.640.10">
    <property type="entry name" value="Type I PLP-dependent aspartate aminotransferase-like (Major domain)"/>
    <property type="match status" value="1"/>
</dbReference>
<evidence type="ECO:0000256" key="6">
    <source>
        <dbReference type="ARBA" id="ARBA00022898"/>
    </source>
</evidence>
<evidence type="ECO:0000256" key="4">
    <source>
        <dbReference type="ARBA" id="ARBA00022576"/>
    </source>
</evidence>
<evidence type="ECO:0000313" key="9">
    <source>
        <dbReference type="Proteomes" id="UP000199158"/>
    </source>
</evidence>
<keyword evidence="6" id="KW-0663">Pyridoxal phosphate</keyword>
<evidence type="ECO:0000256" key="3">
    <source>
        <dbReference type="ARBA" id="ARBA00011738"/>
    </source>
</evidence>
<dbReference type="STRING" id="474960.SAMN05216180_1193"/>
<evidence type="ECO:0000256" key="5">
    <source>
        <dbReference type="ARBA" id="ARBA00022679"/>
    </source>
</evidence>
<dbReference type="EMBL" id="FOCG01000001">
    <property type="protein sequence ID" value="SEM67077.1"/>
    <property type="molecule type" value="Genomic_DNA"/>
</dbReference>
<comment type="similarity">
    <text evidence="2">Belongs to the class-I pyridoxal-phosphate-dependent aminotransferase family.</text>
</comment>
<organism evidence="8 9">
    <name type="scientific">Hydrogenoanaerobacterium saccharovorans</name>
    <dbReference type="NCBI Taxonomy" id="474960"/>
    <lineage>
        <taxon>Bacteria</taxon>
        <taxon>Bacillati</taxon>
        <taxon>Bacillota</taxon>
        <taxon>Clostridia</taxon>
        <taxon>Eubacteriales</taxon>
        <taxon>Oscillospiraceae</taxon>
        <taxon>Hydrogenoanaerobacterium</taxon>
    </lineage>
</organism>
<evidence type="ECO:0000313" key="8">
    <source>
        <dbReference type="EMBL" id="SEM67077.1"/>
    </source>
</evidence>
<keyword evidence="4" id="KW-0032">Aminotransferase</keyword>
<keyword evidence="9" id="KW-1185">Reference proteome</keyword>
<protein>
    <submittedName>
        <fullName evidence="8">2-aminoadipate transaminase</fullName>
    </submittedName>
</protein>
<evidence type="ECO:0000256" key="2">
    <source>
        <dbReference type="ARBA" id="ARBA00007441"/>
    </source>
</evidence>
<dbReference type="InterPro" id="IPR050859">
    <property type="entry name" value="Class-I_PLP-dep_aminotransf"/>
</dbReference>
<dbReference type="GO" id="GO:1901605">
    <property type="term" value="P:alpha-amino acid metabolic process"/>
    <property type="evidence" value="ECO:0007669"/>
    <property type="project" value="TreeGrafter"/>
</dbReference>
<dbReference type="InterPro" id="IPR015422">
    <property type="entry name" value="PyrdxlP-dep_Trfase_small"/>
</dbReference>
<dbReference type="GO" id="GO:0030170">
    <property type="term" value="F:pyridoxal phosphate binding"/>
    <property type="evidence" value="ECO:0007669"/>
    <property type="project" value="InterPro"/>
</dbReference>
<gene>
    <name evidence="8" type="ORF">SAMN05216180_1193</name>
</gene>
<feature type="domain" description="Aminotransferase class I/classII large" evidence="7">
    <location>
        <begin position="29"/>
        <end position="385"/>
    </location>
</feature>